<name>A0A2A4I607_9SPHN</name>
<protein>
    <recommendedName>
        <fullName evidence="4">Lipoprotein</fullName>
    </recommendedName>
</protein>
<dbReference type="RefSeq" id="WP_066710271.1">
    <property type="nucleotide sequence ID" value="NZ_JBHIWA010000027.1"/>
</dbReference>
<dbReference type="AlphaFoldDB" id="A0A2A4I607"/>
<evidence type="ECO:0008006" key="4">
    <source>
        <dbReference type="Google" id="ProtNLM"/>
    </source>
</evidence>
<accession>A0A2A4I607</accession>
<keyword evidence="3" id="KW-1185">Reference proteome</keyword>
<dbReference type="PROSITE" id="PS51257">
    <property type="entry name" value="PROKAR_LIPOPROTEIN"/>
    <property type="match status" value="1"/>
</dbReference>
<sequence>MRNVTVVRLAAAIVLLPAATGCVRTVAGVVTAPVRLAGKAVGGTVDMMTTSEKEKDEKYVRQMRKRDEAEARAQREREKECRKHPERCEG</sequence>
<evidence type="ECO:0000313" key="2">
    <source>
        <dbReference type="EMBL" id="PCG14427.1"/>
    </source>
</evidence>
<dbReference type="EMBL" id="NWVC01000003">
    <property type="protein sequence ID" value="PCG14427.1"/>
    <property type="molecule type" value="Genomic_DNA"/>
</dbReference>
<feature type="compositionally biased region" description="Basic and acidic residues" evidence="1">
    <location>
        <begin position="51"/>
        <end position="90"/>
    </location>
</feature>
<evidence type="ECO:0000256" key="1">
    <source>
        <dbReference type="SAM" id="MobiDB-lite"/>
    </source>
</evidence>
<evidence type="ECO:0000313" key="3">
    <source>
        <dbReference type="Proteomes" id="UP000218323"/>
    </source>
</evidence>
<comment type="caution">
    <text evidence="2">The sequence shown here is derived from an EMBL/GenBank/DDBJ whole genome shotgun (WGS) entry which is preliminary data.</text>
</comment>
<reference evidence="2 3" key="1">
    <citation type="submission" date="2017-09" db="EMBL/GenBank/DDBJ databases">
        <title>Sphingomonas adhaesiva DSM 7418, whole genome shotgun sequence.</title>
        <authorList>
            <person name="Feng G."/>
            <person name="Zhu H."/>
        </authorList>
    </citation>
    <scope>NUCLEOTIDE SEQUENCE [LARGE SCALE GENOMIC DNA]</scope>
    <source>
        <strain evidence="2 3">DSM 7418</strain>
    </source>
</reference>
<proteinExistence type="predicted"/>
<dbReference type="Proteomes" id="UP000218323">
    <property type="component" value="Unassembled WGS sequence"/>
</dbReference>
<gene>
    <name evidence="2" type="ORF">COA07_07725</name>
</gene>
<feature type="region of interest" description="Disordered" evidence="1">
    <location>
        <begin position="48"/>
        <end position="90"/>
    </location>
</feature>
<organism evidence="2 3">
    <name type="scientific">Sphingomonas adhaesiva</name>
    <dbReference type="NCBI Taxonomy" id="28212"/>
    <lineage>
        <taxon>Bacteria</taxon>
        <taxon>Pseudomonadati</taxon>
        <taxon>Pseudomonadota</taxon>
        <taxon>Alphaproteobacteria</taxon>
        <taxon>Sphingomonadales</taxon>
        <taxon>Sphingomonadaceae</taxon>
        <taxon>Sphingomonas</taxon>
    </lineage>
</organism>